<evidence type="ECO:0000256" key="8">
    <source>
        <dbReference type="SAM" id="MobiDB-lite"/>
    </source>
</evidence>
<gene>
    <name evidence="9" type="ORF">K2173_021560</name>
</gene>
<evidence type="ECO:0000256" key="4">
    <source>
        <dbReference type="ARBA" id="ARBA00023015"/>
    </source>
</evidence>
<dbReference type="Pfam" id="PF09340">
    <property type="entry name" value="NuA4"/>
    <property type="match status" value="1"/>
</dbReference>
<keyword evidence="10" id="KW-1185">Reference proteome</keyword>
<dbReference type="GO" id="GO:0000123">
    <property type="term" value="C:histone acetyltransferase complex"/>
    <property type="evidence" value="ECO:0007669"/>
    <property type="project" value="InterPro"/>
</dbReference>
<evidence type="ECO:0000256" key="7">
    <source>
        <dbReference type="ARBA" id="ARBA00023242"/>
    </source>
</evidence>
<evidence type="ECO:0000256" key="3">
    <source>
        <dbReference type="ARBA" id="ARBA00022853"/>
    </source>
</evidence>
<dbReference type="GO" id="GO:0006325">
    <property type="term" value="P:chromatin organization"/>
    <property type="evidence" value="ECO:0007669"/>
    <property type="project" value="UniProtKB-KW"/>
</dbReference>
<dbReference type="GO" id="GO:0005634">
    <property type="term" value="C:nucleus"/>
    <property type="evidence" value="ECO:0007669"/>
    <property type="project" value="UniProtKB-SubCell"/>
</dbReference>
<sequence>MKSHGRKREGSNTAAMLASLMGKREKLQEDLFSVEKQVYELESSYLQDSVHFGTALKDFGGFVALSKSGSNLKRSRKLQPEDRIFSLSSITSPAAAELGVNHDDGRSGFSPGLLKGGPLPTNRQGRPKKGRTSAGPKDTKEIKPLSPMEFNDEDDTDMSSR</sequence>
<dbReference type="EMBL" id="JAIWQS010000004">
    <property type="protein sequence ID" value="KAJ8768407.1"/>
    <property type="molecule type" value="Genomic_DNA"/>
</dbReference>
<evidence type="ECO:0008006" key="11">
    <source>
        <dbReference type="Google" id="ProtNLM"/>
    </source>
</evidence>
<protein>
    <recommendedName>
        <fullName evidence="11">Chromatin modification-related protein MEAF6</fullName>
    </recommendedName>
</protein>
<accession>A0AAV8TNG1</accession>
<keyword evidence="6" id="KW-0804">Transcription</keyword>
<comment type="similarity">
    <text evidence="2">Belongs to the EAF6 family.</text>
</comment>
<dbReference type="PANTHER" id="PTHR13476">
    <property type="entry name" value="CHROMATIN MODIFICATION-RELATED PROTEIN MEAF6"/>
    <property type="match status" value="1"/>
</dbReference>
<keyword evidence="4" id="KW-0805">Transcription regulation</keyword>
<dbReference type="InterPro" id="IPR015418">
    <property type="entry name" value="Eaf6"/>
</dbReference>
<evidence type="ECO:0000313" key="9">
    <source>
        <dbReference type="EMBL" id="KAJ8768407.1"/>
    </source>
</evidence>
<comment type="subcellular location">
    <subcellularLocation>
        <location evidence="1">Nucleus</location>
    </subcellularLocation>
</comment>
<keyword evidence="5" id="KW-0175">Coiled coil</keyword>
<name>A0AAV8TNG1_9ROSI</name>
<evidence type="ECO:0000256" key="1">
    <source>
        <dbReference type="ARBA" id="ARBA00004123"/>
    </source>
</evidence>
<feature type="region of interest" description="Disordered" evidence="8">
    <location>
        <begin position="98"/>
        <end position="161"/>
    </location>
</feature>
<keyword evidence="7" id="KW-0539">Nucleus</keyword>
<reference evidence="9 10" key="1">
    <citation type="submission" date="2021-09" db="EMBL/GenBank/DDBJ databases">
        <title>Genomic insights and catalytic innovation underlie evolution of tropane alkaloids biosynthesis.</title>
        <authorList>
            <person name="Wang Y.-J."/>
            <person name="Tian T."/>
            <person name="Huang J.-P."/>
            <person name="Huang S.-X."/>
        </authorList>
    </citation>
    <scope>NUCLEOTIDE SEQUENCE [LARGE SCALE GENOMIC DNA]</scope>
    <source>
        <strain evidence="9">KIB-2018</strain>
        <tissue evidence="9">Leaf</tissue>
    </source>
</reference>
<organism evidence="9 10">
    <name type="scientific">Erythroxylum novogranatense</name>
    <dbReference type="NCBI Taxonomy" id="1862640"/>
    <lineage>
        <taxon>Eukaryota</taxon>
        <taxon>Viridiplantae</taxon>
        <taxon>Streptophyta</taxon>
        <taxon>Embryophyta</taxon>
        <taxon>Tracheophyta</taxon>
        <taxon>Spermatophyta</taxon>
        <taxon>Magnoliopsida</taxon>
        <taxon>eudicotyledons</taxon>
        <taxon>Gunneridae</taxon>
        <taxon>Pentapetalae</taxon>
        <taxon>rosids</taxon>
        <taxon>fabids</taxon>
        <taxon>Malpighiales</taxon>
        <taxon>Erythroxylaceae</taxon>
        <taxon>Erythroxylum</taxon>
    </lineage>
</organism>
<dbReference type="Proteomes" id="UP001159364">
    <property type="component" value="Linkage Group LG04"/>
</dbReference>
<comment type="caution">
    <text evidence="9">The sequence shown here is derived from an EMBL/GenBank/DDBJ whole genome shotgun (WGS) entry which is preliminary data.</text>
</comment>
<evidence type="ECO:0000256" key="5">
    <source>
        <dbReference type="ARBA" id="ARBA00023054"/>
    </source>
</evidence>
<keyword evidence="3" id="KW-0156">Chromatin regulator</keyword>
<evidence type="ECO:0000256" key="2">
    <source>
        <dbReference type="ARBA" id="ARBA00010916"/>
    </source>
</evidence>
<evidence type="ECO:0000313" key="10">
    <source>
        <dbReference type="Proteomes" id="UP001159364"/>
    </source>
</evidence>
<dbReference type="AlphaFoldDB" id="A0AAV8TNG1"/>
<proteinExistence type="inferred from homology"/>
<feature type="compositionally biased region" description="Acidic residues" evidence="8">
    <location>
        <begin position="150"/>
        <end position="161"/>
    </location>
</feature>
<evidence type="ECO:0000256" key="6">
    <source>
        <dbReference type="ARBA" id="ARBA00023163"/>
    </source>
</evidence>